<dbReference type="GO" id="GO:0005886">
    <property type="term" value="C:plasma membrane"/>
    <property type="evidence" value="ECO:0007669"/>
    <property type="project" value="UniProtKB-SubCell"/>
</dbReference>
<name>A0A1H3QR38_9FIRM</name>
<gene>
    <name evidence="11" type="ORF">SAMN05660462_02053</name>
</gene>
<dbReference type="PRINTS" id="PR01853">
    <property type="entry name" value="YAJCTRNLCASE"/>
</dbReference>
<dbReference type="PANTHER" id="PTHR33909">
    <property type="entry name" value="SEC TRANSLOCON ACCESSORY COMPLEX SUBUNIT YAJC"/>
    <property type="match status" value="1"/>
</dbReference>
<proteinExistence type="inferred from homology"/>
<dbReference type="PANTHER" id="PTHR33909:SF1">
    <property type="entry name" value="SEC TRANSLOCON ACCESSORY COMPLEX SUBUNIT YAJC"/>
    <property type="match status" value="1"/>
</dbReference>
<dbReference type="InterPro" id="IPR003849">
    <property type="entry name" value="Preprotein_translocase_YajC"/>
</dbReference>
<protein>
    <submittedName>
        <fullName evidence="11">Protein translocase subunit yajC</fullName>
    </submittedName>
</protein>
<evidence type="ECO:0000256" key="6">
    <source>
        <dbReference type="ARBA" id="ARBA00022927"/>
    </source>
</evidence>
<feature type="transmembrane region" description="Helical" evidence="10">
    <location>
        <begin position="18"/>
        <end position="37"/>
    </location>
</feature>
<evidence type="ECO:0000313" key="11">
    <source>
        <dbReference type="EMBL" id="SDZ15984.1"/>
    </source>
</evidence>
<dbReference type="AlphaFoldDB" id="A0A1H3QR38"/>
<evidence type="ECO:0000256" key="3">
    <source>
        <dbReference type="ARBA" id="ARBA00022448"/>
    </source>
</evidence>
<organism evidence="11 12">
    <name type="scientific">Proteiniborus ethanoligenes</name>
    <dbReference type="NCBI Taxonomy" id="415015"/>
    <lineage>
        <taxon>Bacteria</taxon>
        <taxon>Bacillati</taxon>
        <taxon>Bacillota</taxon>
        <taxon>Clostridia</taxon>
        <taxon>Eubacteriales</taxon>
        <taxon>Proteiniborus</taxon>
    </lineage>
</organism>
<keyword evidence="12" id="KW-1185">Reference proteome</keyword>
<evidence type="ECO:0000256" key="5">
    <source>
        <dbReference type="ARBA" id="ARBA00022692"/>
    </source>
</evidence>
<dbReference type="STRING" id="415015.SAMN05660462_02053"/>
<dbReference type="Proteomes" id="UP000198625">
    <property type="component" value="Unassembled WGS sequence"/>
</dbReference>
<evidence type="ECO:0000313" key="12">
    <source>
        <dbReference type="Proteomes" id="UP000198625"/>
    </source>
</evidence>
<evidence type="ECO:0000256" key="7">
    <source>
        <dbReference type="ARBA" id="ARBA00022989"/>
    </source>
</evidence>
<dbReference type="RefSeq" id="WP_280140136.1">
    <property type="nucleotide sequence ID" value="NZ_FNQE01000022.1"/>
</dbReference>
<dbReference type="NCBIfam" id="TIGR00739">
    <property type="entry name" value="yajC"/>
    <property type="match status" value="1"/>
</dbReference>
<keyword evidence="4" id="KW-1003">Cell membrane</keyword>
<comment type="similarity">
    <text evidence="2">Belongs to the YajC family.</text>
</comment>
<sequence>MQEFLLFGEVAAQGSKSIFSAMLVPLLFLGVFYLFLIRPQQKKDKQIKEMRNSAKVGDEILTIGGIYGKIVKIKDEVVTIEVGADKTRFNITKWAIGNVQSPSETTEE</sequence>
<keyword evidence="3" id="KW-0813">Transport</keyword>
<evidence type="ECO:0000256" key="10">
    <source>
        <dbReference type="SAM" id="Phobius"/>
    </source>
</evidence>
<keyword evidence="7 10" id="KW-1133">Transmembrane helix</keyword>
<keyword evidence="9 10" id="KW-0472">Membrane</keyword>
<keyword evidence="8" id="KW-0811">Translocation</keyword>
<evidence type="ECO:0000256" key="2">
    <source>
        <dbReference type="ARBA" id="ARBA00006742"/>
    </source>
</evidence>
<dbReference type="SMART" id="SM01323">
    <property type="entry name" value="YajC"/>
    <property type="match status" value="1"/>
</dbReference>
<accession>A0A1H3QR38</accession>
<dbReference type="GO" id="GO:0015031">
    <property type="term" value="P:protein transport"/>
    <property type="evidence" value="ECO:0007669"/>
    <property type="project" value="UniProtKB-KW"/>
</dbReference>
<dbReference type="Pfam" id="PF02699">
    <property type="entry name" value="YajC"/>
    <property type="match status" value="1"/>
</dbReference>
<evidence type="ECO:0000256" key="4">
    <source>
        <dbReference type="ARBA" id="ARBA00022475"/>
    </source>
</evidence>
<evidence type="ECO:0000256" key="8">
    <source>
        <dbReference type="ARBA" id="ARBA00023010"/>
    </source>
</evidence>
<evidence type="ECO:0000256" key="1">
    <source>
        <dbReference type="ARBA" id="ARBA00004162"/>
    </source>
</evidence>
<evidence type="ECO:0000256" key="9">
    <source>
        <dbReference type="ARBA" id="ARBA00023136"/>
    </source>
</evidence>
<dbReference type="EMBL" id="FNQE01000022">
    <property type="protein sequence ID" value="SDZ15984.1"/>
    <property type="molecule type" value="Genomic_DNA"/>
</dbReference>
<reference evidence="11 12" key="1">
    <citation type="submission" date="2016-10" db="EMBL/GenBank/DDBJ databases">
        <authorList>
            <person name="de Groot N.N."/>
        </authorList>
    </citation>
    <scope>NUCLEOTIDE SEQUENCE [LARGE SCALE GENOMIC DNA]</scope>
    <source>
        <strain evidence="11 12">DSM 21650</strain>
    </source>
</reference>
<comment type="subcellular location">
    <subcellularLocation>
        <location evidence="1">Cell membrane</location>
        <topology evidence="1">Single-pass membrane protein</topology>
    </subcellularLocation>
</comment>
<keyword evidence="6" id="KW-0653">Protein transport</keyword>
<keyword evidence="5 10" id="KW-0812">Transmembrane</keyword>